<reference evidence="5 6" key="1">
    <citation type="submission" date="2023-07" db="EMBL/GenBank/DDBJ databases">
        <title>Genomic Encyclopedia of Type Strains, Phase IV (KMG-IV): sequencing the most valuable type-strain genomes for metagenomic binning, comparative biology and taxonomic classification.</title>
        <authorList>
            <person name="Goeker M."/>
        </authorList>
    </citation>
    <scope>NUCLEOTIDE SEQUENCE [LARGE SCALE GENOMIC DNA]</scope>
    <source>
        <strain evidence="5 6">DSM 16980</strain>
    </source>
</reference>
<keyword evidence="3 4" id="KW-0448">Lipopolysaccharide biosynthesis</keyword>
<comment type="subcellular location">
    <subcellularLocation>
        <location evidence="4">Cytoplasm</location>
    </subcellularLocation>
</comment>
<evidence type="ECO:0000256" key="3">
    <source>
        <dbReference type="ARBA" id="ARBA00022985"/>
    </source>
</evidence>
<dbReference type="PANTHER" id="PTHR42866">
    <property type="entry name" value="3-DEOXY-MANNO-OCTULOSONATE CYTIDYLYLTRANSFERASE"/>
    <property type="match status" value="1"/>
</dbReference>
<dbReference type="InterPro" id="IPR029044">
    <property type="entry name" value="Nucleotide-diphossugar_trans"/>
</dbReference>
<dbReference type="InterPro" id="IPR003329">
    <property type="entry name" value="Cytidylyl_trans"/>
</dbReference>
<evidence type="ECO:0000313" key="6">
    <source>
        <dbReference type="Proteomes" id="UP001239167"/>
    </source>
</evidence>
<organism evidence="5 6">
    <name type="scientific">Pectinatus haikarae</name>
    <dbReference type="NCBI Taxonomy" id="349096"/>
    <lineage>
        <taxon>Bacteria</taxon>
        <taxon>Bacillati</taxon>
        <taxon>Bacillota</taxon>
        <taxon>Negativicutes</taxon>
        <taxon>Selenomonadales</taxon>
        <taxon>Selenomonadaceae</taxon>
        <taxon>Pectinatus</taxon>
    </lineage>
</organism>
<accession>A0ABT9Y5I9</accession>
<dbReference type="Pfam" id="PF02348">
    <property type="entry name" value="CTP_transf_3"/>
    <property type="match status" value="1"/>
</dbReference>
<comment type="caution">
    <text evidence="5">The sequence shown here is derived from an EMBL/GenBank/DDBJ whole genome shotgun (WGS) entry which is preliminary data.</text>
</comment>
<dbReference type="EC" id="2.7.7.38" evidence="4"/>
<dbReference type="NCBIfam" id="TIGR00466">
    <property type="entry name" value="kdsB"/>
    <property type="match status" value="1"/>
</dbReference>
<keyword evidence="6" id="KW-1185">Reference proteome</keyword>
<name>A0ABT9Y5I9_9FIRM</name>
<keyword evidence="4" id="KW-0963">Cytoplasm</keyword>
<comment type="function">
    <text evidence="4">Activates KDO (a required 8-carbon sugar) for incorporation into bacterial lipopolysaccharide in Gram-negative bacteria.</text>
</comment>
<comment type="similarity">
    <text evidence="4">Belongs to the KdsB family.</text>
</comment>
<dbReference type="InterPro" id="IPR004528">
    <property type="entry name" value="KdsB"/>
</dbReference>
<dbReference type="EMBL" id="JAUSUE010000004">
    <property type="protein sequence ID" value="MDQ0203092.1"/>
    <property type="molecule type" value="Genomic_DNA"/>
</dbReference>
<dbReference type="PANTHER" id="PTHR42866:SF2">
    <property type="entry name" value="3-DEOXY-MANNO-OCTULOSONATE CYTIDYLYLTRANSFERASE, MITOCHONDRIAL"/>
    <property type="match status" value="1"/>
</dbReference>
<keyword evidence="1 4" id="KW-0808">Transferase</keyword>
<evidence type="ECO:0000313" key="5">
    <source>
        <dbReference type="EMBL" id="MDQ0203092.1"/>
    </source>
</evidence>
<evidence type="ECO:0000256" key="4">
    <source>
        <dbReference type="HAMAP-Rule" id="MF_00057"/>
    </source>
</evidence>
<dbReference type="NCBIfam" id="NF009905">
    <property type="entry name" value="PRK13368.1"/>
    <property type="match status" value="1"/>
</dbReference>
<evidence type="ECO:0000256" key="1">
    <source>
        <dbReference type="ARBA" id="ARBA00022679"/>
    </source>
</evidence>
<keyword evidence="2 4" id="KW-0548">Nucleotidyltransferase</keyword>
<sequence>MDIVKIICIIPARFSSTRLPGKPLADVAGKPLIVRVYEQAVKANVPVDFIAAVDDERIFRAVVEAGGKAVMTRSDHPTGTDRLAEAAGHYPDADVVINIQGDEPLIDPEIIDRLGRLFIDNEDLNMATVKTPMLEEEKSEPGNVKVITDKDDYAIYFSRSLIPYPRNNTSVAVYKHIGIYAYKKDFLLRYAQMKPTPLEQTESLEQLRAIENGYKIKVITSNKRFIGVDTPEDLVRVNEYYRKREGAHNYE</sequence>
<dbReference type="CDD" id="cd02517">
    <property type="entry name" value="CMP-KDO-Synthetase"/>
    <property type="match status" value="1"/>
</dbReference>
<evidence type="ECO:0000256" key="2">
    <source>
        <dbReference type="ARBA" id="ARBA00022695"/>
    </source>
</evidence>
<comment type="catalytic activity">
    <reaction evidence="4">
        <text>3-deoxy-alpha-D-manno-oct-2-ulosonate + CTP = CMP-3-deoxy-beta-D-manno-octulosonate + diphosphate</text>
        <dbReference type="Rhea" id="RHEA:23448"/>
        <dbReference type="ChEBI" id="CHEBI:33019"/>
        <dbReference type="ChEBI" id="CHEBI:37563"/>
        <dbReference type="ChEBI" id="CHEBI:85986"/>
        <dbReference type="ChEBI" id="CHEBI:85987"/>
        <dbReference type="EC" id="2.7.7.38"/>
    </reaction>
</comment>
<gene>
    <name evidence="4" type="primary">kdsB</name>
    <name evidence="5" type="ORF">J2S01_000799</name>
</gene>
<dbReference type="NCBIfam" id="NF003952">
    <property type="entry name" value="PRK05450.1-5"/>
    <property type="match status" value="1"/>
</dbReference>
<proteinExistence type="inferred from homology"/>
<dbReference type="NCBIfam" id="NF003950">
    <property type="entry name" value="PRK05450.1-3"/>
    <property type="match status" value="1"/>
</dbReference>
<comment type="pathway">
    <text evidence="4">Nucleotide-sugar biosynthesis; CMP-3-deoxy-D-manno-octulosonate biosynthesis; CMP-3-deoxy-D-manno-octulosonate from 3-deoxy-D-manno-octulosonate and CTP: step 1/1.</text>
</comment>
<dbReference type="Gene3D" id="3.90.550.10">
    <property type="entry name" value="Spore Coat Polysaccharide Biosynthesis Protein SpsA, Chain A"/>
    <property type="match status" value="1"/>
</dbReference>
<dbReference type="Proteomes" id="UP001239167">
    <property type="component" value="Unassembled WGS sequence"/>
</dbReference>
<protein>
    <recommendedName>
        <fullName evidence="4">3-deoxy-manno-octulosonate cytidylyltransferase</fullName>
        <ecNumber evidence="4">2.7.7.38</ecNumber>
    </recommendedName>
    <alternativeName>
        <fullName evidence="4">CMP-2-keto-3-deoxyoctulosonic acid synthase</fullName>
        <shortName evidence="4">CKS</shortName>
        <shortName evidence="4">CMP-KDO synthase</shortName>
    </alternativeName>
</protein>
<dbReference type="SUPFAM" id="SSF53448">
    <property type="entry name" value="Nucleotide-diphospho-sugar transferases"/>
    <property type="match status" value="1"/>
</dbReference>
<dbReference type="HAMAP" id="MF_00057">
    <property type="entry name" value="KdsB"/>
    <property type="match status" value="1"/>
</dbReference>
<dbReference type="GO" id="GO:0008690">
    <property type="term" value="F:3-deoxy-manno-octulosonate cytidylyltransferase activity"/>
    <property type="evidence" value="ECO:0007669"/>
    <property type="project" value="UniProtKB-EC"/>
</dbReference>